<proteinExistence type="inferred from homology"/>
<name>A0ABR2UUV3_9PEZI</name>
<evidence type="ECO:0000313" key="13">
    <source>
        <dbReference type="EMBL" id="KAK9418459.1"/>
    </source>
</evidence>
<dbReference type="SMART" id="SM00533">
    <property type="entry name" value="MUTSd"/>
    <property type="match status" value="1"/>
</dbReference>
<reference evidence="13 14" key="1">
    <citation type="journal article" date="2024" name="J. Plant Pathol.">
        <title>Sequence and assembly of the genome of Seiridium unicorne, isolate CBS 538.82, causal agent of cypress canker disease.</title>
        <authorList>
            <person name="Scali E."/>
            <person name="Rocca G.D."/>
            <person name="Danti R."/>
            <person name="Garbelotto M."/>
            <person name="Barberini S."/>
            <person name="Baroncelli R."/>
            <person name="Emiliani G."/>
        </authorList>
    </citation>
    <scope>NUCLEOTIDE SEQUENCE [LARGE SCALE GENOMIC DNA]</scope>
    <source>
        <strain evidence="13 14">BM-138-508</strain>
    </source>
</reference>
<keyword evidence="6" id="KW-0067">ATP-binding</keyword>
<dbReference type="InterPro" id="IPR000432">
    <property type="entry name" value="DNA_mismatch_repair_MutS_C"/>
</dbReference>
<comment type="caution">
    <text evidence="13">The sequence shown here is derived from an EMBL/GenBank/DDBJ whole genome shotgun (WGS) entry which is preliminary data.</text>
</comment>
<dbReference type="Pfam" id="PF05192">
    <property type="entry name" value="MutS_III"/>
    <property type="match status" value="1"/>
</dbReference>
<dbReference type="CDD" id="cd03281">
    <property type="entry name" value="ABC_MSH5_euk"/>
    <property type="match status" value="1"/>
</dbReference>
<dbReference type="SUPFAM" id="SSF48334">
    <property type="entry name" value="DNA repair protein MutS, domain III"/>
    <property type="match status" value="1"/>
</dbReference>
<dbReference type="Pfam" id="PF10270">
    <property type="entry name" value="MMgT"/>
    <property type="match status" value="1"/>
</dbReference>
<feature type="compositionally biased region" description="Polar residues" evidence="10">
    <location>
        <begin position="833"/>
        <end position="843"/>
    </location>
</feature>
<comment type="similarity">
    <text evidence="3">Belongs to the DNA mismatch repair MutS family.</text>
</comment>
<evidence type="ECO:0000313" key="14">
    <source>
        <dbReference type="Proteomes" id="UP001408356"/>
    </source>
</evidence>
<evidence type="ECO:0000256" key="11">
    <source>
        <dbReference type="SAM" id="SignalP"/>
    </source>
</evidence>
<dbReference type="InterPro" id="IPR018937">
    <property type="entry name" value="MMgT"/>
</dbReference>
<comment type="subcellular location">
    <subcellularLocation>
        <location evidence="1">Endomembrane system</location>
        <topology evidence="1">Multi-pass membrane protein</topology>
    </subcellularLocation>
</comment>
<evidence type="ECO:0000256" key="3">
    <source>
        <dbReference type="ARBA" id="ARBA00006271"/>
    </source>
</evidence>
<dbReference type="InterPro" id="IPR012338">
    <property type="entry name" value="Beta-lactam/transpept-like"/>
</dbReference>
<protein>
    <submittedName>
        <fullName evidence="13">MSH5 protein</fullName>
    </submittedName>
</protein>
<dbReference type="InterPro" id="IPR007696">
    <property type="entry name" value="DNA_mismatch_repair_MutS_core"/>
</dbReference>
<evidence type="ECO:0000256" key="8">
    <source>
        <dbReference type="ARBA" id="ARBA00023125"/>
    </source>
</evidence>
<keyword evidence="9" id="KW-0472">Membrane</keyword>
<keyword evidence="4" id="KW-0812">Transmembrane</keyword>
<dbReference type="Gene3D" id="3.40.710.10">
    <property type="entry name" value="DD-peptidase/beta-lactamase superfamily"/>
    <property type="match status" value="1"/>
</dbReference>
<evidence type="ECO:0000256" key="10">
    <source>
        <dbReference type="SAM" id="MobiDB-lite"/>
    </source>
</evidence>
<sequence>MLSSVVYSWIVPLCLVVATKGPDLTSLHSQTKLQSQEIKYGLGQETRHYIEDIIDHFHVPSLTIAVLNGNKTYLDAFGQAVLPNTPATPDTLYYIASCTKSFTAASLLYTLDNCSKTHPTGQQWSVNSKLRDILGDDFVLPSDYATQHATLKDALAHRLGIPRHDMSYGGAGYGITELVRSLRHLPMFAELREEWRYLNQGYMLIQAVIQKLTGLWIGNVHHEAIWGPLGMHLTSTNLSVALELDRSGKALLSQGYSYNPFTRELQAQPPTDTELVGGGGIISSVSDMAKWVRALMEGGKGLPLRVEDVKSLTTPLMVKGGPERFEHMSPTLYAMGWQTAHYRGVEVVEHGGEVMGYTSQMAFLPDKQWGVVILANADEYGNQAMSSVFIKLLDDFFGVEESDRQDVIKAQEENLKREIEAWTNARERLFPDVPNPPVPRSLPLEAYAGTYWNAGYRGLNFRTALPREFTPVHKSTDVVLRADSRRVENLTIELEWVTGEQFLGWVNLEVWALIGDAVPAQFKLGEDGRVKSLGIYIEPSLIEQEIMIWFDKVDENDLDLEDNDHIRSDTVGACRSTTDNASPSSSCYSAHEHSTLQAHRAASLASLTASQAAASTALPIDIAIETVVATIVVVLGLVLNTAPLRPIRWRVWAGQIEREGDEAFKNADGDVARDYVGNPFKLLETRPGFVDIRKQRTEFAEWVKGQGQGQGQFKALRRGSVVSRRRRGILQHSAISKLLRRANLGYTPRGRARYPVPSSRIVASSPPVPRGQAARQRLSTPNPPGYSASPGVHTPASAHRSSTVNSRRSATSSPQLPPHPQRQRLSLRPASLRGTSATSAQSQVDEDEQDHDLADDQLNADALNEVIMAMDMNKAGDLGCAYYIAAEEKLLLLEDVPMAGHEIIETLLLHAKPSTVLTPSRASHVLLDLLSKGAEGEDQDDRHRDWPGAYILRNLTAPEFRYDTAKEKLLGLRIQSQGDLTMLFTNVADEYMDDHDEHQDSMQGSLMRLGTSINLDSRLTIGCAGAVLSDLNRRRTAEYLPGDPDALVAFRVKSLEMFKLFDSMFINADTLASLQILQSELHPNSQMRGPDKSSSGAKESLSVYGLFHYLACTPQGKYKLRQVFLRPSMDINLIKDRQQAISFFLRPDHSDNVATLTKELRKVKNMRMTVAYLQKGVDSPGKKHSMASNVWLALQRFAYTILSIRNTLTQMQNSEEIQVIRKVLETIRHGSLHRIGELISRTVDFEQSRERQRTAVKQGVDPNLDELKRSYHGMEDFLTDVNAKLRADIPDWAQLYVQGCVFYPQLGFLTVVSLNPQTGNANYEGEGLNDVWERIFADDGVVYCKNRRMREIDEHFGDAYCMIIDREVEILHELSAQVLEHEDAILTASDVIGDLDSLFALAIGSGKYNWIAPVITNENVLYVEAGRHPLQELVVPSFVPNDCYMSGGNGDQEESVPGTPFTQDAAETPSTVILTGPNHSGKSVYLKQTALIVYLAHIGCYVPARRATIGITDRILTRIATRESVSRDESAFAIDLRQAAFAMNFATRRSLILVDEFGKGTNTVDGAGLMTALLHHFSTLGSQRPKLLAATHFHEIFEAGFLSESSELSFAHMSVHVDFDTPITEEQVAFLFSLQPGRSVSSFGSTCAAVNGIDEAIVERAEAIMLLLVRGEDLEAACSKLTEAEEFKLMKAEAAARAFLEHDIESPRSSGKKREGYYRDILRSILEASEESSMSDVA</sequence>
<dbReference type="Pfam" id="PF00144">
    <property type="entry name" value="Beta-lactamase"/>
    <property type="match status" value="1"/>
</dbReference>
<dbReference type="SMART" id="SM00534">
    <property type="entry name" value="MUTSac"/>
    <property type="match status" value="1"/>
</dbReference>
<organism evidence="13 14">
    <name type="scientific">Seiridium unicorne</name>
    <dbReference type="NCBI Taxonomy" id="138068"/>
    <lineage>
        <taxon>Eukaryota</taxon>
        <taxon>Fungi</taxon>
        <taxon>Dikarya</taxon>
        <taxon>Ascomycota</taxon>
        <taxon>Pezizomycotina</taxon>
        <taxon>Sordariomycetes</taxon>
        <taxon>Xylariomycetidae</taxon>
        <taxon>Amphisphaeriales</taxon>
        <taxon>Sporocadaceae</taxon>
        <taxon>Seiridium</taxon>
    </lineage>
</organism>
<keyword evidence="11" id="KW-0732">Signal</keyword>
<evidence type="ECO:0000256" key="6">
    <source>
        <dbReference type="ARBA" id="ARBA00022840"/>
    </source>
</evidence>
<comment type="similarity">
    <text evidence="2">Belongs to the membrane magnesium transporter (TC 1.A.67) family.</text>
</comment>
<keyword evidence="8" id="KW-0238">DNA-binding</keyword>
<dbReference type="SUPFAM" id="SSF56601">
    <property type="entry name" value="beta-lactamase/transpeptidase-like"/>
    <property type="match status" value="1"/>
</dbReference>
<feature type="region of interest" description="Disordered" evidence="10">
    <location>
        <begin position="748"/>
        <end position="851"/>
    </location>
</feature>
<evidence type="ECO:0000256" key="9">
    <source>
        <dbReference type="ARBA" id="ARBA00023136"/>
    </source>
</evidence>
<evidence type="ECO:0000256" key="1">
    <source>
        <dbReference type="ARBA" id="ARBA00004127"/>
    </source>
</evidence>
<feature type="domain" description="DNA mismatch repair proteins mutS family" evidence="12">
    <location>
        <begin position="1550"/>
        <end position="1566"/>
    </location>
</feature>
<dbReference type="EMBL" id="JARVKF010000374">
    <property type="protein sequence ID" value="KAK9418459.1"/>
    <property type="molecule type" value="Genomic_DNA"/>
</dbReference>
<dbReference type="InterPro" id="IPR001466">
    <property type="entry name" value="Beta-lactam-related"/>
</dbReference>
<evidence type="ECO:0000256" key="7">
    <source>
        <dbReference type="ARBA" id="ARBA00022989"/>
    </source>
</evidence>
<dbReference type="Proteomes" id="UP001408356">
    <property type="component" value="Unassembled WGS sequence"/>
</dbReference>
<accession>A0ABR2UUV3</accession>
<keyword evidence="7" id="KW-1133">Transmembrane helix</keyword>
<gene>
    <name evidence="13" type="ORF">SUNI508_07947</name>
</gene>
<dbReference type="Pfam" id="PF00488">
    <property type="entry name" value="MutS_V"/>
    <property type="match status" value="1"/>
</dbReference>
<dbReference type="InterPro" id="IPR027417">
    <property type="entry name" value="P-loop_NTPase"/>
</dbReference>
<dbReference type="Gene3D" id="3.40.50.300">
    <property type="entry name" value="P-loop containing nucleotide triphosphate hydrolases"/>
    <property type="match status" value="1"/>
</dbReference>
<dbReference type="SUPFAM" id="SSF52540">
    <property type="entry name" value="P-loop containing nucleoside triphosphate hydrolases"/>
    <property type="match status" value="1"/>
</dbReference>
<keyword evidence="5" id="KW-0547">Nucleotide-binding</keyword>
<evidence type="ECO:0000256" key="5">
    <source>
        <dbReference type="ARBA" id="ARBA00022741"/>
    </source>
</evidence>
<evidence type="ECO:0000256" key="2">
    <source>
        <dbReference type="ARBA" id="ARBA00006109"/>
    </source>
</evidence>
<feature type="compositionally biased region" description="Polar residues" evidence="10">
    <location>
        <begin position="799"/>
        <end position="811"/>
    </location>
</feature>
<evidence type="ECO:0000256" key="4">
    <source>
        <dbReference type="ARBA" id="ARBA00022692"/>
    </source>
</evidence>
<dbReference type="Gene3D" id="1.10.1420.10">
    <property type="match status" value="1"/>
</dbReference>
<feature type="signal peptide" evidence="11">
    <location>
        <begin position="1"/>
        <end position="21"/>
    </location>
</feature>
<dbReference type="PROSITE" id="PS00486">
    <property type="entry name" value="DNA_MISMATCH_REPAIR_2"/>
    <property type="match status" value="1"/>
</dbReference>
<dbReference type="PANTHER" id="PTHR11361:SF20">
    <property type="entry name" value="MUTS PROTEIN HOMOLOG 5"/>
    <property type="match status" value="1"/>
</dbReference>
<dbReference type="InterPro" id="IPR036187">
    <property type="entry name" value="DNA_mismatch_repair_MutS_sf"/>
</dbReference>
<evidence type="ECO:0000259" key="12">
    <source>
        <dbReference type="PROSITE" id="PS00486"/>
    </source>
</evidence>
<dbReference type="PANTHER" id="PTHR11361">
    <property type="entry name" value="DNA MISMATCH REPAIR PROTEIN MUTS FAMILY MEMBER"/>
    <property type="match status" value="1"/>
</dbReference>
<feature type="chain" id="PRO_5045752115" evidence="11">
    <location>
        <begin position="22"/>
        <end position="1738"/>
    </location>
</feature>
<dbReference type="InterPro" id="IPR045076">
    <property type="entry name" value="MutS"/>
</dbReference>
<keyword evidence="14" id="KW-1185">Reference proteome</keyword>